<protein>
    <submittedName>
        <fullName evidence="1">Uncharacterized protein</fullName>
    </submittedName>
</protein>
<proteinExistence type="predicted"/>
<comment type="caution">
    <text evidence="1">The sequence shown here is derived from an EMBL/GenBank/DDBJ whole genome shotgun (WGS) entry which is preliminary data.</text>
</comment>
<dbReference type="EMBL" id="BART01006082">
    <property type="protein sequence ID" value="GAG57484.1"/>
    <property type="molecule type" value="Genomic_DNA"/>
</dbReference>
<gene>
    <name evidence="1" type="ORF">S01H4_13830</name>
</gene>
<organism evidence="1">
    <name type="scientific">marine sediment metagenome</name>
    <dbReference type="NCBI Taxonomy" id="412755"/>
    <lineage>
        <taxon>unclassified sequences</taxon>
        <taxon>metagenomes</taxon>
        <taxon>ecological metagenomes</taxon>
    </lineage>
</organism>
<accession>X0YMI2</accession>
<sequence length="64" mass="7745">MVKKCSWLPYSSEDLTMDACKLIARDLRALKEYQKVKIRKKRPEYMYRKGKRTLVPFGRVYVCR</sequence>
<evidence type="ECO:0000313" key="1">
    <source>
        <dbReference type="EMBL" id="GAG57484.1"/>
    </source>
</evidence>
<name>X0YMI2_9ZZZZ</name>
<reference evidence="1" key="1">
    <citation type="journal article" date="2014" name="Front. Microbiol.">
        <title>High frequency of phylogenetically diverse reductive dehalogenase-homologous genes in deep subseafloor sedimentary metagenomes.</title>
        <authorList>
            <person name="Kawai M."/>
            <person name="Futagami T."/>
            <person name="Toyoda A."/>
            <person name="Takaki Y."/>
            <person name="Nishi S."/>
            <person name="Hori S."/>
            <person name="Arai W."/>
            <person name="Tsubouchi T."/>
            <person name="Morono Y."/>
            <person name="Uchiyama I."/>
            <person name="Ito T."/>
            <person name="Fujiyama A."/>
            <person name="Inagaki F."/>
            <person name="Takami H."/>
        </authorList>
    </citation>
    <scope>NUCLEOTIDE SEQUENCE</scope>
    <source>
        <strain evidence="1">Expedition CK06-06</strain>
    </source>
</reference>
<dbReference type="AlphaFoldDB" id="X0YMI2"/>